<feature type="transmembrane region" description="Helical" evidence="8">
    <location>
        <begin position="190"/>
        <end position="212"/>
    </location>
</feature>
<feature type="transmembrane region" description="Helical" evidence="8">
    <location>
        <begin position="399"/>
        <end position="423"/>
    </location>
</feature>
<sequence length="762" mass="80476">MSCCAPGTEMALEVDRAGQGLPTTEELWLMSRSLGGGLRQTDLSVPGVHCGACISTIEGALKTRPEVDRARVNLSSRRVSIVWKEEVNGARTDPRELARAIRSRGYETHLFAPGEEDGDQTLKKLVRAVAVSGFASANIMLLSVSVWSGAEAATRDLFHWISALIAAPTLIYAGRFFYASAWNALKHGRTNMDVPIALAITLSYSISLYETITHGTHAWFDGTVMLLFFLLIGRTLDHMMRGRARSAISSLARLSPRGAMVVDADGGREYRPVDEIKPGEKLAIAAGERIPVDGRILIGTSDLDRSIVNGESAPAPVKVGDAVEAGTLNLTGPLTIEATAAARDSLLAEIMGLMEAAEGGRARYRRIADRAAQYYSPAVHLLALLSFIGWMFVNGDFHHAMLVAVAVLIITCPCALGLAVPVVQVIAAGRLFQNGVMVKDGSAMERLAEIDTVLLDKTGTLTVGEPRLVNGGDIQPSILATAAGLAVHSRHPLAMAIHDAAAIAPVVNGDIREIPGAGIEAQTQAGLYRLGSRAFACGDAGEATGQSEVILSLDGRELACFRFEDRLRPFARESIEELGRLGLSTGILSGDRAPVVSALAKRAGIERFKAELTPRGKVDECAAAAEGGHRVLMVGDGINDAPALRAAHVSMAPATAADVGRQAADFVFLHQGLNAVPMAIDTSRRAGRLIRQNFALAIGYNVIAVPIAILGYATPLIAAVAMSTSSVIVVANALRLRAATGNVTEVAEQKAPVTLRPVGSAS</sequence>
<dbReference type="Gene3D" id="3.40.1110.10">
    <property type="entry name" value="Calcium-transporting ATPase, cytoplasmic domain N"/>
    <property type="match status" value="1"/>
</dbReference>
<keyword evidence="8" id="KW-0067">ATP-binding</keyword>
<dbReference type="NCBIfam" id="TIGR01511">
    <property type="entry name" value="ATPase-IB1_Cu"/>
    <property type="match status" value="1"/>
</dbReference>
<organism evidence="10 11">
    <name type="scientific">Ensifer adhaerens</name>
    <name type="common">Sinorhizobium morelense</name>
    <dbReference type="NCBI Taxonomy" id="106592"/>
    <lineage>
        <taxon>Bacteria</taxon>
        <taxon>Pseudomonadati</taxon>
        <taxon>Pseudomonadota</taxon>
        <taxon>Alphaproteobacteria</taxon>
        <taxon>Hyphomicrobiales</taxon>
        <taxon>Rhizobiaceae</taxon>
        <taxon>Sinorhizobium/Ensifer group</taxon>
        <taxon>Ensifer</taxon>
    </lineage>
</organism>
<dbReference type="InterPro" id="IPR023298">
    <property type="entry name" value="ATPase_P-typ_TM_dom_sf"/>
</dbReference>
<feature type="transmembrane region" description="Helical" evidence="8">
    <location>
        <begin position="693"/>
        <end position="710"/>
    </location>
</feature>
<evidence type="ECO:0000256" key="2">
    <source>
        <dbReference type="ARBA" id="ARBA00006024"/>
    </source>
</evidence>
<dbReference type="GO" id="GO:0046872">
    <property type="term" value="F:metal ion binding"/>
    <property type="evidence" value="ECO:0007669"/>
    <property type="project" value="UniProtKB-KW"/>
</dbReference>
<feature type="transmembrane region" description="Helical" evidence="8">
    <location>
        <begin position="716"/>
        <end position="734"/>
    </location>
</feature>
<keyword evidence="4 8" id="KW-0479">Metal-binding</keyword>
<dbReference type="PROSITE" id="PS01047">
    <property type="entry name" value="HMA_1"/>
    <property type="match status" value="1"/>
</dbReference>
<dbReference type="PANTHER" id="PTHR46594:SF4">
    <property type="entry name" value="P-TYPE CATION-TRANSPORTING ATPASE"/>
    <property type="match status" value="1"/>
</dbReference>
<proteinExistence type="inferred from homology"/>
<dbReference type="InterPro" id="IPR008250">
    <property type="entry name" value="ATPase_P-typ_transduc_dom_A_sf"/>
</dbReference>
<dbReference type="NCBIfam" id="TIGR01525">
    <property type="entry name" value="ATPase-IB_hvy"/>
    <property type="match status" value="1"/>
</dbReference>
<dbReference type="SUPFAM" id="SSF81665">
    <property type="entry name" value="Calcium ATPase, transmembrane domain M"/>
    <property type="match status" value="1"/>
</dbReference>
<dbReference type="Pfam" id="PF00403">
    <property type="entry name" value="HMA"/>
    <property type="match status" value="1"/>
</dbReference>
<dbReference type="Pfam" id="PF00122">
    <property type="entry name" value="E1-E2_ATPase"/>
    <property type="match status" value="1"/>
</dbReference>
<dbReference type="GO" id="GO:0016887">
    <property type="term" value="F:ATP hydrolysis activity"/>
    <property type="evidence" value="ECO:0007669"/>
    <property type="project" value="InterPro"/>
</dbReference>
<dbReference type="SUPFAM" id="SSF55008">
    <property type="entry name" value="HMA, heavy metal-associated domain"/>
    <property type="match status" value="1"/>
</dbReference>
<keyword evidence="6 8" id="KW-1133">Transmembrane helix</keyword>
<evidence type="ECO:0000256" key="4">
    <source>
        <dbReference type="ARBA" id="ARBA00022723"/>
    </source>
</evidence>
<evidence type="ECO:0000256" key="8">
    <source>
        <dbReference type="RuleBase" id="RU362081"/>
    </source>
</evidence>
<dbReference type="Gene3D" id="2.70.150.10">
    <property type="entry name" value="Calcium-transporting ATPase, cytoplasmic transduction domain A"/>
    <property type="match status" value="1"/>
</dbReference>
<dbReference type="PROSITE" id="PS50846">
    <property type="entry name" value="HMA_2"/>
    <property type="match status" value="1"/>
</dbReference>
<dbReference type="NCBIfam" id="TIGR01494">
    <property type="entry name" value="ATPase_P-type"/>
    <property type="match status" value="1"/>
</dbReference>
<gene>
    <name evidence="10" type="primary">cadA</name>
    <name evidence="10" type="ORF">NE863_08875</name>
</gene>
<evidence type="ECO:0000256" key="5">
    <source>
        <dbReference type="ARBA" id="ARBA00022967"/>
    </source>
</evidence>
<accession>A0A9Q9DB82</accession>
<dbReference type="CDD" id="cd00371">
    <property type="entry name" value="HMA"/>
    <property type="match status" value="1"/>
</dbReference>
<evidence type="ECO:0000256" key="7">
    <source>
        <dbReference type="ARBA" id="ARBA00023136"/>
    </source>
</evidence>
<dbReference type="OrthoDB" id="391538at2"/>
<comment type="similarity">
    <text evidence="2 8">Belongs to the cation transport ATPase (P-type) (TC 3.A.3) family. Type IB subfamily.</text>
</comment>
<dbReference type="Gene3D" id="3.30.70.100">
    <property type="match status" value="1"/>
</dbReference>
<dbReference type="EMBL" id="CP098807">
    <property type="protein sequence ID" value="USJ25059.1"/>
    <property type="molecule type" value="Genomic_DNA"/>
</dbReference>
<dbReference type="GO" id="GO:0015662">
    <property type="term" value="F:P-type ion transporter activity"/>
    <property type="evidence" value="ECO:0007669"/>
    <property type="project" value="UniProtKB-ARBA"/>
</dbReference>
<dbReference type="InterPro" id="IPR059000">
    <property type="entry name" value="ATPase_P-type_domA"/>
</dbReference>
<dbReference type="PANTHER" id="PTHR46594">
    <property type="entry name" value="P-TYPE CATION-TRANSPORTING ATPASE"/>
    <property type="match status" value="1"/>
</dbReference>
<feature type="transmembrane region" description="Helical" evidence="8">
    <location>
        <begin position="374"/>
        <end position="393"/>
    </location>
</feature>
<dbReference type="InterPro" id="IPR006121">
    <property type="entry name" value="HMA_dom"/>
</dbReference>
<dbReference type="InterPro" id="IPR018303">
    <property type="entry name" value="ATPase_P-typ_P_site"/>
</dbReference>
<dbReference type="Pfam" id="PF00702">
    <property type="entry name" value="Hydrolase"/>
    <property type="match status" value="1"/>
</dbReference>
<dbReference type="PROSITE" id="PS00154">
    <property type="entry name" value="ATPASE_E1_E2"/>
    <property type="match status" value="1"/>
</dbReference>
<comment type="subcellular location">
    <subcellularLocation>
        <location evidence="8">Cell membrane</location>
    </subcellularLocation>
    <subcellularLocation>
        <location evidence="1">Membrane</location>
    </subcellularLocation>
</comment>
<dbReference type="SUPFAM" id="SSF81653">
    <property type="entry name" value="Calcium ATPase, transduction domain A"/>
    <property type="match status" value="1"/>
</dbReference>
<dbReference type="InterPro" id="IPR023299">
    <property type="entry name" value="ATPase_P-typ_cyto_dom_N"/>
</dbReference>
<dbReference type="CDD" id="cd02092">
    <property type="entry name" value="P-type_ATPase_FixI-like"/>
    <property type="match status" value="1"/>
</dbReference>
<dbReference type="Gene3D" id="3.40.50.1000">
    <property type="entry name" value="HAD superfamily/HAD-like"/>
    <property type="match status" value="1"/>
</dbReference>
<dbReference type="SUPFAM" id="SSF56784">
    <property type="entry name" value="HAD-like"/>
    <property type="match status" value="1"/>
</dbReference>
<keyword evidence="5" id="KW-1278">Translocase</keyword>
<dbReference type="InterPro" id="IPR036163">
    <property type="entry name" value="HMA_dom_sf"/>
</dbReference>
<keyword evidence="7 8" id="KW-0472">Membrane</keyword>
<dbReference type="InterPro" id="IPR001757">
    <property type="entry name" value="P_typ_ATPase"/>
</dbReference>
<dbReference type="PRINTS" id="PR00119">
    <property type="entry name" value="CATATPASE"/>
</dbReference>
<protein>
    <submittedName>
        <fullName evidence="10">Cadmium-translocating P-type ATPase</fullName>
    </submittedName>
</protein>
<evidence type="ECO:0000256" key="1">
    <source>
        <dbReference type="ARBA" id="ARBA00004370"/>
    </source>
</evidence>
<evidence type="ECO:0000256" key="3">
    <source>
        <dbReference type="ARBA" id="ARBA00022692"/>
    </source>
</evidence>
<name>A0A9Q9DB82_ENSAD</name>
<feature type="transmembrane region" description="Helical" evidence="8">
    <location>
        <begin position="157"/>
        <end position="178"/>
    </location>
</feature>
<dbReference type="GO" id="GO:0005524">
    <property type="term" value="F:ATP binding"/>
    <property type="evidence" value="ECO:0007669"/>
    <property type="project" value="UniProtKB-UniRule"/>
</dbReference>
<dbReference type="NCBIfam" id="TIGR01512">
    <property type="entry name" value="ATPase-IB2_Cd"/>
    <property type="match status" value="1"/>
</dbReference>
<dbReference type="InterPro" id="IPR023214">
    <property type="entry name" value="HAD_sf"/>
</dbReference>
<dbReference type="RefSeq" id="WP_090293978.1">
    <property type="nucleotide sequence ID" value="NZ_CAXURO020000001.1"/>
</dbReference>
<keyword evidence="8" id="KW-1003">Cell membrane</keyword>
<evidence type="ECO:0000313" key="11">
    <source>
        <dbReference type="Proteomes" id="UP001055460"/>
    </source>
</evidence>
<keyword evidence="3 8" id="KW-0812">Transmembrane</keyword>
<feature type="transmembrane region" description="Helical" evidence="8">
    <location>
        <begin position="125"/>
        <end position="145"/>
    </location>
</feature>
<feature type="transmembrane region" description="Helical" evidence="8">
    <location>
        <begin position="218"/>
        <end position="236"/>
    </location>
</feature>
<dbReference type="AlphaFoldDB" id="A0A9Q9DB82"/>
<evidence type="ECO:0000256" key="6">
    <source>
        <dbReference type="ARBA" id="ARBA00022989"/>
    </source>
</evidence>
<dbReference type="InterPro" id="IPR027256">
    <property type="entry name" value="P-typ_ATPase_IB"/>
</dbReference>
<dbReference type="InterPro" id="IPR036412">
    <property type="entry name" value="HAD-like_sf"/>
</dbReference>
<dbReference type="GO" id="GO:0005886">
    <property type="term" value="C:plasma membrane"/>
    <property type="evidence" value="ECO:0007669"/>
    <property type="project" value="UniProtKB-SubCell"/>
</dbReference>
<dbReference type="GO" id="GO:0030001">
    <property type="term" value="P:metal ion transport"/>
    <property type="evidence" value="ECO:0007669"/>
    <property type="project" value="UniProtKB-ARBA"/>
</dbReference>
<dbReference type="Proteomes" id="UP001055460">
    <property type="component" value="Chromosome"/>
</dbReference>
<evidence type="ECO:0000259" key="9">
    <source>
        <dbReference type="PROSITE" id="PS50846"/>
    </source>
</evidence>
<dbReference type="PRINTS" id="PR00120">
    <property type="entry name" value="HATPASE"/>
</dbReference>
<keyword evidence="8" id="KW-0547">Nucleotide-binding</keyword>
<reference evidence="10" key="1">
    <citation type="submission" date="2022-06" db="EMBL/GenBank/DDBJ databases">
        <title>Physiological and biochemical characterization and genomic elucidation of a strain of the genus Ensifer adhaerens M8 that combines arsenic oxidation and chromium reduction.</title>
        <authorList>
            <person name="Li X."/>
            <person name="Yu c."/>
        </authorList>
    </citation>
    <scope>NUCLEOTIDE SEQUENCE</scope>
    <source>
        <strain evidence="10">M8</strain>
    </source>
</reference>
<evidence type="ECO:0000313" key="10">
    <source>
        <dbReference type="EMBL" id="USJ25059.1"/>
    </source>
</evidence>
<dbReference type="GO" id="GO:0019829">
    <property type="term" value="F:ATPase-coupled monoatomic cation transmembrane transporter activity"/>
    <property type="evidence" value="ECO:0007669"/>
    <property type="project" value="InterPro"/>
</dbReference>
<feature type="domain" description="HMA" evidence="9">
    <location>
        <begin position="39"/>
        <end position="109"/>
    </location>
</feature>
<dbReference type="InterPro" id="IPR017969">
    <property type="entry name" value="Heavy-metal-associated_CS"/>
</dbReference>